<feature type="region of interest" description="Disordered" evidence="2">
    <location>
        <begin position="1"/>
        <end position="39"/>
    </location>
</feature>
<evidence type="ECO:0000256" key="1">
    <source>
        <dbReference type="SAM" id="Coils"/>
    </source>
</evidence>
<sequence length="369" mass="42485">MEGEMQRKTRSKASQKPEKTEKQTVEDEDNAIEHDEEDTLQTSISAIYAEIKAIRSDVKTESNNFHEILSRDMKADLANFRTDINTKLNEIATDLKDTIGRLEEAEQRVMDLEEWNTEAKEVRCQTLDIQQKMQTKLTDLEARSRRNNTRLHGIPEESEGDNIQEFIESFIKAELVLPDTELGIQRCHRALGPKPPPNANPQSIVIYFLEYKIKELVLRSASRKREVHLKGKRVYFDQDYPAETQKKRKAFAPIRELLKEKGLRFHTPPPAKLRIFFEDGPVVYNNAAEAMEDLKKKGLTTASIREDRTTVSASMERLSKISWETTGARPRHSRETHREREHGKDSRISAGTSEILTDFFGFLSQGKIS</sequence>
<proteinExistence type="predicted"/>
<dbReference type="EMBL" id="QBIY01012038">
    <property type="protein sequence ID" value="RXN27341.1"/>
    <property type="molecule type" value="Genomic_DNA"/>
</dbReference>
<reference evidence="3 4" key="1">
    <citation type="submission" date="2018-03" db="EMBL/GenBank/DDBJ databases">
        <title>Draft genome sequence of Rohu Carp (Labeo rohita).</title>
        <authorList>
            <person name="Das P."/>
            <person name="Kushwaha B."/>
            <person name="Joshi C.G."/>
            <person name="Kumar D."/>
            <person name="Nagpure N.S."/>
            <person name="Sahoo L."/>
            <person name="Das S.P."/>
            <person name="Bit A."/>
            <person name="Patnaik S."/>
            <person name="Meher P.K."/>
            <person name="Jayasankar P."/>
            <person name="Koringa P.G."/>
            <person name="Patel N.V."/>
            <person name="Hinsu A.T."/>
            <person name="Kumar R."/>
            <person name="Pandey M."/>
            <person name="Agarwal S."/>
            <person name="Srivastava S."/>
            <person name="Singh M."/>
            <person name="Iquebal M.A."/>
            <person name="Jaiswal S."/>
            <person name="Angadi U.B."/>
            <person name="Kumar N."/>
            <person name="Raza M."/>
            <person name="Shah T.M."/>
            <person name="Rai A."/>
            <person name="Jena J.K."/>
        </authorList>
    </citation>
    <scope>NUCLEOTIDE SEQUENCE [LARGE SCALE GENOMIC DNA]</scope>
    <source>
        <strain evidence="3">DASCIFA01</strain>
        <tissue evidence="3">Testis</tissue>
    </source>
</reference>
<feature type="region of interest" description="Disordered" evidence="2">
    <location>
        <begin position="319"/>
        <end position="348"/>
    </location>
</feature>
<comment type="caution">
    <text evidence="3">The sequence shown here is derived from an EMBL/GenBank/DDBJ whole genome shotgun (WGS) entry which is preliminary data.</text>
</comment>
<evidence type="ECO:0000313" key="4">
    <source>
        <dbReference type="Proteomes" id="UP000290572"/>
    </source>
</evidence>
<evidence type="ECO:0000256" key="2">
    <source>
        <dbReference type="SAM" id="MobiDB-lite"/>
    </source>
</evidence>
<dbReference type="AlphaFoldDB" id="A0A498N3K2"/>
<dbReference type="PANTHER" id="PTHR11505">
    <property type="entry name" value="L1 TRANSPOSABLE ELEMENT-RELATED"/>
    <property type="match status" value="1"/>
</dbReference>
<feature type="compositionally biased region" description="Basic and acidic residues" evidence="2">
    <location>
        <begin position="336"/>
        <end position="347"/>
    </location>
</feature>
<keyword evidence="4" id="KW-1185">Reference proteome</keyword>
<dbReference type="STRING" id="84645.A0A498N3K2"/>
<name>A0A498N3K2_LABRO</name>
<evidence type="ECO:0000313" key="3">
    <source>
        <dbReference type="EMBL" id="RXN27341.1"/>
    </source>
</evidence>
<dbReference type="Gene3D" id="3.30.70.1820">
    <property type="entry name" value="L1 transposable element, RRM domain"/>
    <property type="match status" value="1"/>
</dbReference>
<gene>
    <name evidence="3" type="ORF">ROHU_020130</name>
</gene>
<dbReference type="InterPro" id="IPR004244">
    <property type="entry name" value="Transposase_22"/>
</dbReference>
<keyword evidence="1" id="KW-0175">Coiled coil</keyword>
<feature type="coiled-coil region" evidence="1">
    <location>
        <begin position="85"/>
        <end position="122"/>
    </location>
</feature>
<organism evidence="3 4">
    <name type="scientific">Labeo rohita</name>
    <name type="common">Indian major carp</name>
    <name type="synonym">Cyprinus rohita</name>
    <dbReference type="NCBI Taxonomy" id="84645"/>
    <lineage>
        <taxon>Eukaryota</taxon>
        <taxon>Metazoa</taxon>
        <taxon>Chordata</taxon>
        <taxon>Craniata</taxon>
        <taxon>Vertebrata</taxon>
        <taxon>Euteleostomi</taxon>
        <taxon>Actinopterygii</taxon>
        <taxon>Neopterygii</taxon>
        <taxon>Teleostei</taxon>
        <taxon>Ostariophysi</taxon>
        <taxon>Cypriniformes</taxon>
        <taxon>Cyprinidae</taxon>
        <taxon>Labeoninae</taxon>
        <taxon>Labeonini</taxon>
        <taxon>Labeo</taxon>
    </lineage>
</organism>
<feature type="compositionally biased region" description="Acidic residues" evidence="2">
    <location>
        <begin position="26"/>
        <end position="39"/>
    </location>
</feature>
<protein>
    <submittedName>
        <fullName evidence="3">LINE-1 type transposase domain-containing 1</fullName>
    </submittedName>
</protein>
<accession>A0A498N3K2</accession>
<feature type="compositionally biased region" description="Basic and acidic residues" evidence="2">
    <location>
        <begin position="15"/>
        <end position="25"/>
    </location>
</feature>
<dbReference type="Proteomes" id="UP000290572">
    <property type="component" value="Unassembled WGS sequence"/>
</dbReference>